<name>A0A3L6SF60_PANMI</name>
<sequence length="189" mass="21172">MRVYNWALEERRRVYLGHAPVSDVAYLDAATLLVAARERSGRRDDDGVAAFSALTGEPRHRFRMAHDRQPRSFRYDDLGFLDLRKNAAGVRWRSRSKLTMSGKTKACGEKTCCPKLATHGGQLAAVRVDGRHHLGVQQCRPRADVDAAVQQRRCGAICDFAVHSEENVFDAAAADHLTAKRLVFLPLHH</sequence>
<proteinExistence type="predicted"/>
<dbReference type="InterPro" id="IPR057441">
    <property type="entry name" value="Beta_prop_At2g24240"/>
</dbReference>
<dbReference type="Pfam" id="PF25279">
    <property type="entry name" value="Beta_prop_At2g24240"/>
    <property type="match status" value="2"/>
</dbReference>
<keyword evidence="3" id="KW-1185">Reference proteome</keyword>
<evidence type="ECO:0000259" key="1">
    <source>
        <dbReference type="Pfam" id="PF25279"/>
    </source>
</evidence>
<gene>
    <name evidence="2" type="ORF">C2845_PM02G15050</name>
</gene>
<organism evidence="2 3">
    <name type="scientific">Panicum miliaceum</name>
    <name type="common">Proso millet</name>
    <name type="synonym">Broomcorn millet</name>
    <dbReference type="NCBI Taxonomy" id="4540"/>
    <lineage>
        <taxon>Eukaryota</taxon>
        <taxon>Viridiplantae</taxon>
        <taxon>Streptophyta</taxon>
        <taxon>Embryophyta</taxon>
        <taxon>Tracheophyta</taxon>
        <taxon>Spermatophyta</taxon>
        <taxon>Magnoliopsida</taxon>
        <taxon>Liliopsida</taxon>
        <taxon>Poales</taxon>
        <taxon>Poaceae</taxon>
        <taxon>PACMAD clade</taxon>
        <taxon>Panicoideae</taxon>
        <taxon>Panicodae</taxon>
        <taxon>Paniceae</taxon>
        <taxon>Panicinae</taxon>
        <taxon>Panicum</taxon>
        <taxon>Panicum sect. Panicum</taxon>
    </lineage>
</organism>
<evidence type="ECO:0000313" key="2">
    <source>
        <dbReference type="EMBL" id="RLN19628.1"/>
    </source>
</evidence>
<dbReference type="AlphaFoldDB" id="A0A3L6SF60"/>
<dbReference type="Proteomes" id="UP000275267">
    <property type="component" value="Unassembled WGS sequence"/>
</dbReference>
<comment type="caution">
    <text evidence="2">The sequence shown here is derived from an EMBL/GenBank/DDBJ whole genome shotgun (WGS) entry which is preliminary data.</text>
</comment>
<protein>
    <recommendedName>
        <fullName evidence="1">At2g24240-like C-terminal beta-propeller domain-containing protein</fullName>
    </recommendedName>
</protein>
<reference evidence="3" key="1">
    <citation type="journal article" date="2019" name="Nat. Commun.">
        <title>The genome of broomcorn millet.</title>
        <authorList>
            <person name="Zou C."/>
            <person name="Miki D."/>
            <person name="Li D."/>
            <person name="Tang Q."/>
            <person name="Xiao L."/>
            <person name="Rajput S."/>
            <person name="Deng P."/>
            <person name="Jia W."/>
            <person name="Huang R."/>
            <person name="Zhang M."/>
            <person name="Sun Y."/>
            <person name="Hu J."/>
            <person name="Fu X."/>
            <person name="Schnable P.S."/>
            <person name="Li F."/>
            <person name="Zhang H."/>
            <person name="Feng B."/>
            <person name="Zhu X."/>
            <person name="Liu R."/>
            <person name="Schnable J.C."/>
            <person name="Zhu J.-K."/>
            <person name="Zhang H."/>
        </authorList>
    </citation>
    <scope>NUCLEOTIDE SEQUENCE [LARGE SCALE GENOMIC DNA]</scope>
</reference>
<dbReference type="STRING" id="4540.A0A3L6SF60"/>
<evidence type="ECO:0000313" key="3">
    <source>
        <dbReference type="Proteomes" id="UP000275267"/>
    </source>
</evidence>
<accession>A0A3L6SF60</accession>
<feature type="domain" description="At2g24240-like C-terminal beta-propeller" evidence="1">
    <location>
        <begin position="75"/>
        <end position="170"/>
    </location>
</feature>
<dbReference type="EMBL" id="PQIB02000005">
    <property type="protein sequence ID" value="RLN19628.1"/>
    <property type="molecule type" value="Genomic_DNA"/>
</dbReference>
<feature type="domain" description="At2g24240-like C-terminal beta-propeller" evidence="1">
    <location>
        <begin position="2"/>
        <end position="73"/>
    </location>
</feature>